<feature type="region of interest" description="Disordered" evidence="1">
    <location>
        <begin position="111"/>
        <end position="161"/>
    </location>
</feature>
<gene>
    <name evidence="2" type="ORF">BDP27DRAFT_1370258</name>
</gene>
<feature type="region of interest" description="Disordered" evidence="1">
    <location>
        <begin position="313"/>
        <end position="351"/>
    </location>
</feature>
<proteinExistence type="predicted"/>
<accession>A0A9P5PC61</accession>
<evidence type="ECO:0000256" key="1">
    <source>
        <dbReference type="SAM" id="MobiDB-lite"/>
    </source>
</evidence>
<protein>
    <submittedName>
        <fullName evidence="2">Uncharacterized protein</fullName>
    </submittedName>
</protein>
<dbReference type="Proteomes" id="UP000772434">
    <property type="component" value="Unassembled WGS sequence"/>
</dbReference>
<evidence type="ECO:0000313" key="3">
    <source>
        <dbReference type="Proteomes" id="UP000772434"/>
    </source>
</evidence>
<name>A0A9P5PC61_9AGAR</name>
<reference evidence="2" key="1">
    <citation type="submission" date="2020-11" db="EMBL/GenBank/DDBJ databases">
        <authorList>
            <consortium name="DOE Joint Genome Institute"/>
            <person name="Ahrendt S."/>
            <person name="Riley R."/>
            <person name="Andreopoulos W."/>
            <person name="Labutti K."/>
            <person name="Pangilinan J."/>
            <person name="Ruiz-Duenas F.J."/>
            <person name="Barrasa J.M."/>
            <person name="Sanchez-Garcia M."/>
            <person name="Camarero S."/>
            <person name="Miyauchi S."/>
            <person name="Serrano A."/>
            <person name="Linde D."/>
            <person name="Babiker R."/>
            <person name="Drula E."/>
            <person name="Ayuso-Fernandez I."/>
            <person name="Pacheco R."/>
            <person name="Padilla G."/>
            <person name="Ferreira P."/>
            <person name="Barriuso J."/>
            <person name="Kellner H."/>
            <person name="Castanera R."/>
            <person name="Alfaro M."/>
            <person name="Ramirez L."/>
            <person name="Pisabarro A.G."/>
            <person name="Kuo A."/>
            <person name="Tritt A."/>
            <person name="Lipzen A."/>
            <person name="He G."/>
            <person name="Yan M."/>
            <person name="Ng V."/>
            <person name="Cullen D."/>
            <person name="Martin F."/>
            <person name="Rosso M.-N."/>
            <person name="Henrissat B."/>
            <person name="Hibbett D."/>
            <person name="Martinez A.T."/>
            <person name="Grigoriev I.V."/>
        </authorList>
    </citation>
    <scope>NUCLEOTIDE SEQUENCE</scope>
    <source>
        <strain evidence="2">AH 40177</strain>
    </source>
</reference>
<evidence type="ECO:0000313" key="2">
    <source>
        <dbReference type="EMBL" id="KAF9060763.1"/>
    </source>
</evidence>
<feature type="region of interest" description="Disordered" evidence="1">
    <location>
        <begin position="27"/>
        <end position="64"/>
    </location>
</feature>
<keyword evidence="3" id="KW-1185">Reference proteome</keyword>
<comment type="caution">
    <text evidence="2">The sequence shown here is derived from an EMBL/GenBank/DDBJ whole genome shotgun (WGS) entry which is preliminary data.</text>
</comment>
<sequence length="351" mass="38683">MSREEARGMNRCHRYETTIVPIPVLFTQGINPRPSTPPQLPTFEDLEPLPSSPKLDPADKDHESTPLQTFEALASLSATRGEPFQVRSSLLSIPKEAGPPVEIETVEGAAAEVSPTHGPRAQSLRDVELPQSESLAPEMDQTLNSASEETEESISSSSKATSMISSNLSSAVDPNAGYRVVMPDQVGRAANLDGRIVLHRKKLFSKDYQARTFVLQTKEHLQEPPTFQLPLNEVGLAHNDFFVTVHPKGMPLRSSSRSSKPAILLYMRMWIWTAPTPERAKWHRIQYGEHRLISDQDLVVSLYRGGPALTWVTPETMRQKSPKAKGKRTSGAFGSSAKQRPSSSLLSVDGV</sequence>
<feature type="compositionally biased region" description="Polar residues" evidence="1">
    <location>
        <begin position="332"/>
        <end position="351"/>
    </location>
</feature>
<dbReference type="AlphaFoldDB" id="A0A9P5PC61"/>
<organism evidence="2 3">
    <name type="scientific">Rhodocollybia butyracea</name>
    <dbReference type="NCBI Taxonomy" id="206335"/>
    <lineage>
        <taxon>Eukaryota</taxon>
        <taxon>Fungi</taxon>
        <taxon>Dikarya</taxon>
        <taxon>Basidiomycota</taxon>
        <taxon>Agaricomycotina</taxon>
        <taxon>Agaricomycetes</taxon>
        <taxon>Agaricomycetidae</taxon>
        <taxon>Agaricales</taxon>
        <taxon>Marasmiineae</taxon>
        <taxon>Omphalotaceae</taxon>
        <taxon>Rhodocollybia</taxon>
    </lineage>
</organism>
<dbReference type="EMBL" id="JADNRY010000229">
    <property type="protein sequence ID" value="KAF9060763.1"/>
    <property type="molecule type" value="Genomic_DNA"/>
</dbReference>